<keyword evidence="2" id="KW-0418">Kinase</keyword>
<protein>
    <submittedName>
        <fullName evidence="2">Leucine-rich repeat receptor-like protein kinase PEPR2</fullName>
    </submittedName>
</protein>
<proteinExistence type="predicted"/>
<feature type="region of interest" description="Disordered" evidence="1">
    <location>
        <begin position="296"/>
        <end position="333"/>
    </location>
</feature>
<reference evidence="3" key="1">
    <citation type="journal article" date="2019" name="Plant Biotechnol. J.">
        <title>Genome sequencing of the Australian wild diploid species Gossypium australe highlights disease resistance and delayed gland morphogenesis.</title>
        <authorList>
            <person name="Cai Y."/>
            <person name="Cai X."/>
            <person name="Wang Q."/>
            <person name="Wang P."/>
            <person name="Zhang Y."/>
            <person name="Cai C."/>
            <person name="Xu Y."/>
            <person name="Wang K."/>
            <person name="Zhou Z."/>
            <person name="Wang C."/>
            <person name="Geng S."/>
            <person name="Li B."/>
            <person name="Dong Q."/>
            <person name="Hou Y."/>
            <person name="Wang H."/>
            <person name="Ai P."/>
            <person name="Liu Z."/>
            <person name="Yi F."/>
            <person name="Sun M."/>
            <person name="An G."/>
            <person name="Cheng J."/>
            <person name="Zhang Y."/>
            <person name="Shi Q."/>
            <person name="Xie Y."/>
            <person name="Shi X."/>
            <person name="Chang Y."/>
            <person name="Huang F."/>
            <person name="Chen Y."/>
            <person name="Hong S."/>
            <person name="Mi L."/>
            <person name="Sun Q."/>
            <person name="Zhang L."/>
            <person name="Zhou B."/>
            <person name="Peng R."/>
            <person name="Zhang X."/>
            <person name="Liu F."/>
        </authorList>
    </citation>
    <scope>NUCLEOTIDE SEQUENCE [LARGE SCALE GENOMIC DNA]</scope>
    <source>
        <strain evidence="3">cv. PA1801</strain>
    </source>
</reference>
<dbReference type="InterPro" id="IPR040256">
    <property type="entry name" value="At4g02000-like"/>
</dbReference>
<dbReference type="EMBL" id="SMMG02000002">
    <property type="protein sequence ID" value="KAA3484764.1"/>
    <property type="molecule type" value="Genomic_DNA"/>
</dbReference>
<evidence type="ECO:0000256" key="1">
    <source>
        <dbReference type="SAM" id="MobiDB-lite"/>
    </source>
</evidence>
<dbReference type="PANTHER" id="PTHR31286">
    <property type="entry name" value="GLYCINE-RICH CELL WALL STRUCTURAL PROTEIN 1.8-LIKE"/>
    <property type="match status" value="1"/>
</dbReference>
<keyword evidence="2" id="KW-0675">Receptor</keyword>
<evidence type="ECO:0000313" key="2">
    <source>
        <dbReference type="EMBL" id="KAA3484764.1"/>
    </source>
</evidence>
<dbReference type="OrthoDB" id="10467440at2759"/>
<dbReference type="GO" id="GO:0016301">
    <property type="term" value="F:kinase activity"/>
    <property type="evidence" value="ECO:0007669"/>
    <property type="project" value="UniProtKB-KW"/>
</dbReference>
<organism evidence="2 3">
    <name type="scientific">Gossypium australe</name>
    <dbReference type="NCBI Taxonomy" id="47621"/>
    <lineage>
        <taxon>Eukaryota</taxon>
        <taxon>Viridiplantae</taxon>
        <taxon>Streptophyta</taxon>
        <taxon>Embryophyta</taxon>
        <taxon>Tracheophyta</taxon>
        <taxon>Spermatophyta</taxon>
        <taxon>Magnoliopsida</taxon>
        <taxon>eudicotyledons</taxon>
        <taxon>Gunneridae</taxon>
        <taxon>Pentapetalae</taxon>
        <taxon>rosids</taxon>
        <taxon>malvids</taxon>
        <taxon>Malvales</taxon>
        <taxon>Malvaceae</taxon>
        <taxon>Malvoideae</taxon>
        <taxon>Gossypium</taxon>
    </lineage>
</organism>
<feature type="compositionally biased region" description="Basic and acidic residues" evidence="1">
    <location>
        <begin position="299"/>
        <end position="313"/>
    </location>
</feature>
<name>A0A5B6WUJ4_9ROSI</name>
<comment type="caution">
    <text evidence="2">The sequence shown here is derived from an EMBL/GenBank/DDBJ whole genome shotgun (WGS) entry which is preliminary data.</text>
</comment>
<sequence>MLMPQYSEGNIAIYRAMLSFGSSLKGGYCDTQKGYHDTTEGCLHSSILLEASRYPHIPSVKKVRIPELKGDSDVAMGTISTTDKNFSWKDCLLGNGLRVGERTETIKNVEGEEDFELLESDIVLLAINEIPSIYFSERVNKLLIKDMARTVVIKLLRRNIRYSALYNKPYPRERIGKVAKLDFNIDAGVRERFTRMAVCMNLEKPLVSQVLVDGIIQQVEYKYLSTVYFSCGHYNHTKKFCPTYANGAYGSRMLVERQGRRSSRVVKADSGEGIGALRNSRFNVLETLAHFTFRNKPTKPAERMRPSRGKSEVSTKGGLEMNPKDGEGPNGIIARVRDLELSHLEGDAVTSREA</sequence>
<dbReference type="PANTHER" id="PTHR31286:SF173">
    <property type="entry name" value="DUF4283 DOMAIN-CONTAINING PROTEIN"/>
    <property type="match status" value="1"/>
</dbReference>
<keyword evidence="3" id="KW-1185">Reference proteome</keyword>
<gene>
    <name evidence="2" type="ORF">EPI10_006830</name>
</gene>
<keyword evidence="2" id="KW-0808">Transferase</keyword>
<dbReference type="Proteomes" id="UP000325315">
    <property type="component" value="Unassembled WGS sequence"/>
</dbReference>
<dbReference type="AlphaFoldDB" id="A0A5B6WUJ4"/>
<evidence type="ECO:0000313" key="3">
    <source>
        <dbReference type="Proteomes" id="UP000325315"/>
    </source>
</evidence>
<accession>A0A5B6WUJ4</accession>